<gene>
    <name evidence="7" type="ORF">C8J24_3099</name>
</gene>
<dbReference type="Gene3D" id="3.40.50.150">
    <property type="entry name" value="Vaccinia Virus protein VP39"/>
    <property type="match status" value="1"/>
</dbReference>
<evidence type="ECO:0000259" key="6">
    <source>
        <dbReference type="PROSITE" id="PS51686"/>
    </source>
</evidence>
<sequence>MTPSARTQAAIELLDQIIAAARESGAAADTLIARYFATRRYAGSKDRRAVRELVYAAIRKAGDRPENGRAAMLLVADADPALAATFDGSTHAPAPIGKDEPRARAGVAPQWLTKALRASGLDGAALTDLAGRATLDLRVNTLIADRPAVLAALPEAEATPHAPDGIRLPTGTNVEALPLFNEGALEVQDEGSQIVGLAMQAKPGQRIVDLCAGAGGKTLALAAMMANTGTVLACDTDRNRLSRLAPRATRAGAAIIETQLLNPTREIEALSEWAGRADGVLVDAPCSGTGTWRRNPEARWRLTPDRVSRLQSTQQQVLSVAATLVKPGGALVYIVCSLLDAEGTDQVTWFLGAHPGWTIAPLSLPAGAVHGHGVRLEPGRDGTDGFFVARLISPC</sequence>
<evidence type="ECO:0000256" key="1">
    <source>
        <dbReference type="ARBA" id="ARBA00022603"/>
    </source>
</evidence>
<evidence type="ECO:0000256" key="5">
    <source>
        <dbReference type="PROSITE-ProRule" id="PRU01023"/>
    </source>
</evidence>
<dbReference type="Proteomes" id="UP000240996">
    <property type="component" value="Unassembled WGS sequence"/>
</dbReference>
<name>A0A2T4YN92_9SPHN</name>
<dbReference type="InterPro" id="IPR049560">
    <property type="entry name" value="MeTrfase_RsmB-F_NOP2_cat"/>
</dbReference>
<keyword evidence="2 5" id="KW-0808">Transferase</keyword>
<keyword evidence="4 5" id="KW-0694">RNA-binding</keyword>
<feature type="binding site" evidence="5">
    <location>
        <position position="235"/>
    </location>
    <ligand>
        <name>S-adenosyl-L-methionine</name>
        <dbReference type="ChEBI" id="CHEBI:59789"/>
    </ligand>
</feature>
<accession>A0A2T4YN92</accession>
<dbReference type="AlphaFoldDB" id="A0A2T4YN92"/>
<dbReference type="PROSITE" id="PS51686">
    <property type="entry name" value="SAM_MT_RSMB_NOP"/>
    <property type="match status" value="1"/>
</dbReference>
<keyword evidence="3 5" id="KW-0949">S-adenosyl-L-methionine</keyword>
<dbReference type="InterPro" id="IPR001678">
    <property type="entry name" value="MeTrfase_RsmB-F_NOP2_dom"/>
</dbReference>
<evidence type="ECO:0000256" key="2">
    <source>
        <dbReference type="ARBA" id="ARBA00022679"/>
    </source>
</evidence>
<evidence type="ECO:0000256" key="3">
    <source>
        <dbReference type="ARBA" id="ARBA00022691"/>
    </source>
</evidence>
<dbReference type="PRINTS" id="PR02008">
    <property type="entry name" value="RCMTFAMILY"/>
</dbReference>
<keyword evidence="1 5" id="KW-0489">Methyltransferase</keyword>
<reference evidence="7 8" key="1">
    <citation type="submission" date="2018-04" db="EMBL/GenBank/DDBJ databases">
        <title>Genomic Encyclopedia of Type Strains, Phase III (KMG-III): the genomes of soil and plant-associated and newly described type strains.</title>
        <authorList>
            <person name="Whitman W."/>
        </authorList>
    </citation>
    <scope>NUCLEOTIDE SEQUENCE [LARGE SCALE GENOMIC DNA]</scope>
    <source>
        <strain evidence="7 8">NW12</strain>
    </source>
</reference>
<feature type="binding site" evidence="5">
    <location>
        <position position="283"/>
    </location>
    <ligand>
        <name>S-adenosyl-L-methionine</name>
        <dbReference type="ChEBI" id="CHEBI:59789"/>
    </ligand>
</feature>
<feature type="active site" description="Nucleophile" evidence="5">
    <location>
        <position position="336"/>
    </location>
</feature>
<dbReference type="Gene3D" id="3.30.70.1170">
    <property type="entry name" value="Sun protein, domain 3"/>
    <property type="match status" value="1"/>
</dbReference>
<dbReference type="InterPro" id="IPR029063">
    <property type="entry name" value="SAM-dependent_MTases_sf"/>
</dbReference>
<dbReference type="Pfam" id="PF01189">
    <property type="entry name" value="Methyltr_RsmB-F"/>
    <property type="match status" value="1"/>
</dbReference>
<keyword evidence="8" id="KW-1185">Reference proteome</keyword>
<protein>
    <submittedName>
        <fullName evidence="7">16S rRNA (Cytosine967-C5)-methyltransferase</fullName>
    </submittedName>
</protein>
<dbReference type="EMBL" id="PZZN01000003">
    <property type="protein sequence ID" value="PTM44886.1"/>
    <property type="molecule type" value="Genomic_DNA"/>
</dbReference>
<dbReference type="GO" id="GO:0008173">
    <property type="term" value="F:RNA methyltransferase activity"/>
    <property type="evidence" value="ECO:0007669"/>
    <property type="project" value="InterPro"/>
</dbReference>
<evidence type="ECO:0000256" key="4">
    <source>
        <dbReference type="ARBA" id="ARBA00022884"/>
    </source>
</evidence>
<dbReference type="CDD" id="cd02440">
    <property type="entry name" value="AdoMet_MTases"/>
    <property type="match status" value="1"/>
</dbReference>
<proteinExistence type="inferred from homology"/>
<dbReference type="PANTHER" id="PTHR22807">
    <property type="entry name" value="NOP2 YEAST -RELATED NOL1/NOP2/FMU SUN DOMAIN-CONTAINING"/>
    <property type="match status" value="1"/>
</dbReference>
<dbReference type="PANTHER" id="PTHR22807:SF53">
    <property type="entry name" value="RIBOSOMAL RNA SMALL SUBUNIT METHYLTRANSFERASE B-RELATED"/>
    <property type="match status" value="1"/>
</dbReference>
<evidence type="ECO:0000313" key="7">
    <source>
        <dbReference type="EMBL" id="PTM44886.1"/>
    </source>
</evidence>
<feature type="domain" description="SAM-dependent MTase RsmB/NOP-type" evidence="6">
    <location>
        <begin position="102"/>
        <end position="394"/>
    </location>
</feature>
<dbReference type="SUPFAM" id="SSF53335">
    <property type="entry name" value="S-adenosyl-L-methionine-dependent methyltransferases"/>
    <property type="match status" value="1"/>
</dbReference>
<comment type="similarity">
    <text evidence="5">Belongs to the class I-like SAM-binding methyltransferase superfamily. RsmB/NOP family.</text>
</comment>
<dbReference type="GO" id="GO:0001510">
    <property type="term" value="P:RNA methylation"/>
    <property type="evidence" value="ECO:0007669"/>
    <property type="project" value="InterPro"/>
</dbReference>
<organism evidence="7 8">
    <name type="scientific">Sphingomonas aerolata</name>
    <dbReference type="NCBI Taxonomy" id="185951"/>
    <lineage>
        <taxon>Bacteria</taxon>
        <taxon>Pseudomonadati</taxon>
        <taxon>Pseudomonadota</taxon>
        <taxon>Alphaproteobacteria</taxon>
        <taxon>Sphingomonadales</taxon>
        <taxon>Sphingomonadaceae</taxon>
        <taxon>Sphingomonas</taxon>
    </lineage>
</organism>
<evidence type="ECO:0000313" key="8">
    <source>
        <dbReference type="Proteomes" id="UP000240996"/>
    </source>
</evidence>
<dbReference type="InterPro" id="IPR023267">
    <property type="entry name" value="RCMT"/>
</dbReference>
<dbReference type="GO" id="GO:0003723">
    <property type="term" value="F:RNA binding"/>
    <property type="evidence" value="ECO:0007669"/>
    <property type="project" value="UniProtKB-UniRule"/>
</dbReference>
<dbReference type="RefSeq" id="WP_107933745.1">
    <property type="nucleotide sequence ID" value="NZ_PZZN01000003.1"/>
</dbReference>
<comment type="caution">
    <text evidence="7">The sequence shown here is derived from an EMBL/GenBank/DDBJ whole genome shotgun (WGS) entry which is preliminary data.</text>
</comment>
<comment type="caution">
    <text evidence="5">Lacks conserved residue(s) required for the propagation of feature annotation.</text>
</comment>